<proteinExistence type="predicted"/>
<organism evidence="1 2">
    <name type="scientific">candidate division WWE3 bacterium RIFOXYA2_FULL_46_9</name>
    <dbReference type="NCBI Taxonomy" id="1802636"/>
    <lineage>
        <taxon>Bacteria</taxon>
        <taxon>Katanobacteria</taxon>
    </lineage>
</organism>
<accession>A0A1F4W2P5</accession>
<dbReference type="AlphaFoldDB" id="A0A1F4W2P5"/>
<dbReference type="InterPro" id="IPR036278">
    <property type="entry name" value="Sialidase_sf"/>
</dbReference>
<evidence type="ECO:0000313" key="2">
    <source>
        <dbReference type="Proteomes" id="UP000176614"/>
    </source>
</evidence>
<reference evidence="1 2" key="1">
    <citation type="journal article" date="2016" name="Nat. Commun.">
        <title>Thousands of microbial genomes shed light on interconnected biogeochemical processes in an aquifer system.</title>
        <authorList>
            <person name="Anantharaman K."/>
            <person name="Brown C.T."/>
            <person name="Hug L.A."/>
            <person name="Sharon I."/>
            <person name="Castelle C.J."/>
            <person name="Probst A.J."/>
            <person name="Thomas B.C."/>
            <person name="Singh A."/>
            <person name="Wilkins M.J."/>
            <person name="Karaoz U."/>
            <person name="Brodie E.L."/>
            <person name="Williams K.H."/>
            <person name="Hubbard S.S."/>
            <person name="Banfield J.F."/>
        </authorList>
    </citation>
    <scope>NUCLEOTIDE SEQUENCE [LARGE SCALE GENOMIC DNA]</scope>
</reference>
<dbReference type="Proteomes" id="UP000176614">
    <property type="component" value="Unassembled WGS sequence"/>
</dbReference>
<sequence length="184" mass="21203">MYSSQSMEDGIQQIWHSISTDNGNSWSTWDNLSKSNLDARHASVGYNGSELMAVWRQQPDEGKPSQIFYSIYKNDKWSNPRVIRESDHYQMFPVVGSSKTGFAVSWMENRDSSDFPKDDPEASFGYVSYYKETTAGFSSPISISSTDNVLYPQLASSITEEYYLFYEKELGETYRIFFNRLTTK</sequence>
<protein>
    <recommendedName>
        <fullName evidence="3">Sialidase domain-containing protein</fullName>
    </recommendedName>
</protein>
<name>A0A1F4W2P5_UNCKA</name>
<dbReference type="EMBL" id="MEVT01000005">
    <property type="protein sequence ID" value="OGC63661.1"/>
    <property type="molecule type" value="Genomic_DNA"/>
</dbReference>
<gene>
    <name evidence="1" type="ORF">A2264_04835</name>
</gene>
<evidence type="ECO:0000313" key="1">
    <source>
        <dbReference type="EMBL" id="OGC63661.1"/>
    </source>
</evidence>
<dbReference type="Gene3D" id="2.120.10.10">
    <property type="match status" value="1"/>
</dbReference>
<evidence type="ECO:0008006" key="3">
    <source>
        <dbReference type="Google" id="ProtNLM"/>
    </source>
</evidence>
<dbReference type="SUPFAM" id="SSF50939">
    <property type="entry name" value="Sialidases"/>
    <property type="match status" value="1"/>
</dbReference>
<comment type="caution">
    <text evidence="1">The sequence shown here is derived from an EMBL/GenBank/DDBJ whole genome shotgun (WGS) entry which is preliminary data.</text>
</comment>